<keyword evidence="6" id="KW-1185">Reference proteome</keyword>
<name>A0A098VXY2_9MICR</name>
<dbReference type="GO" id="GO:0015934">
    <property type="term" value="C:large ribosomal subunit"/>
    <property type="evidence" value="ECO:0007669"/>
    <property type="project" value="InterPro"/>
</dbReference>
<comment type="similarity">
    <text evidence="1 4">Belongs to the universal ribosomal protein uL1 family.</text>
</comment>
<dbReference type="GO" id="GO:0006412">
    <property type="term" value="P:translation"/>
    <property type="evidence" value="ECO:0007669"/>
    <property type="project" value="InterPro"/>
</dbReference>
<dbReference type="AlphaFoldDB" id="A0A098VXY2"/>
<protein>
    <recommendedName>
        <fullName evidence="4">Ribosomal protein</fullName>
    </recommendedName>
</protein>
<dbReference type="RefSeq" id="XP_013239063.1">
    <property type="nucleotide sequence ID" value="XM_013383609.1"/>
</dbReference>
<keyword evidence="2 4" id="KW-0689">Ribosomal protein</keyword>
<dbReference type="Gene3D" id="3.40.50.790">
    <property type="match status" value="1"/>
</dbReference>
<dbReference type="PANTHER" id="PTHR23105">
    <property type="entry name" value="RIBOSOMAL PROTEIN L7AE FAMILY MEMBER"/>
    <property type="match status" value="1"/>
</dbReference>
<dbReference type="PIRSF" id="PIRSF002155">
    <property type="entry name" value="Ribosomal_L1"/>
    <property type="match status" value="1"/>
</dbReference>
<dbReference type="GeneID" id="25258472"/>
<evidence type="ECO:0000256" key="4">
    <source>
        <dbReference type="RuleBase" id="RU000659"/>
    </source>
</evidence>
<dbReference type="EMBL" id="JMKJ01000055">
    <property type="protein sequence ID" value="KGG52636.1"/>
    <property type="molecule type" value="Genomic_DNA"/>
</dbReference>
<dbReference type="InterPro" id="IPR050257">
    <property type="entry name" value="eL8/uL1-like"/>
</dbReference>
<comment type="caution">
    <text evidence="5">The sequence shown here is derived from an EMBL/GenBank/DDBJ whole genome shotgun (WGS) entry which is preliminary data.</text>
</comment>
<proteinExistence type="inferred from homology"/>
<dbReference type="InterPro" id="IPR028364">
    <property type="entry name" value="Ribosomal_uL1/biogenesis"/>
</dbReference>
<evidence type="ECO:0000256" key="2">
    <source>
        <dbReference type="ARBA" id="ARBA00022980"/>
    </source>
</evidence>
<dbReference type="VEuPathDB" id="MicrosporidiaDB:DI09_14p190"/>
<dbReference type="HOGENOM" id="CLU_062853_3_0_1"/>
<gene>
    <name evidence="5" type="ORF">DI09_14p190</name>
</gene>
<dbReference type="CDD" id="cd00403">
    <property type="entry name" value="Ribosomal_L1"/>
    <property type="match status" value="1"/>
</dbReference>
<dbReference type="GO" id="GO:0003735">
    <property type="term" value="F:structural constituent of ribosome"/>
    <property type="evidence" value="ECO:0007669"/>
    <property type="project" value="InterPro"/>
</dbReference>
<organism evidence="5 6">
    <name type="scientific">Mitosporidium daphniae</name>
    <dbReference type="NCBI Taxonomy" id="1485682"/>
    <lineage>
        <taxon>Eukaryota</taxon>
        <taxon>Fungi</taxon>
        <taxon>Fungi incertae sedis</taxon>
        <taxon>Microsporidia</taxon>
        <taxon>Mitosporidium</taxon>
    </lineage>
</organism>
<dbReference type="InterPro" id="IPR016095">
    <property type="entry name" value="Ribosomal_uL1_3-a/b-sand"/>
</dbReference>
<dbReference type="SUPFAM" id="SSF56808">
    <property type="entry name" value="Ribosomal protein L1"/>
    <property type="match status" value="1"/>
</dbReference>
<dbReference type="Gene3D" id="3.30.190.20">
    <property type="match status" value="1"/>
</dbReference>
<accession>A0A098VXY2</accession>
<evidence type="ECO:0000313" key="6">
    <source>
        <dbReference type="Proteomes" id="UP000029725"/>
    </source>
</evidence>
<dbReference type="PROSITE" id="PS01199">
    <property type="entry name" value="RIBOSOMAL_L1"/>
    <property type="match status" value="1"/>
</dbReference>
<dbReference type="Proteomes" id="UP000029725">
    <property type="component" value="Unassembled WGS sequence"/>
</dbReference>
<dbReference type="Pfam" id="PF00687">
    <property type="entry name" value="Ribosomal_L1"/>
    <property type="match status" value="1"/>
</dbReference>
<dbReference type="InterPro" id="IPR023673">
    <property type="entry name" value="Ribosomal_uL1_CS"/>
</dbReference>
<evidence type="ECO:0000313" key="5">
    <source>
        <dbReference type="EMBL" id="KGG52636.1"/>
    </source>
</evidence>
<dbReference type="FunFam" id="3.40.50.790:FF:000002">
    <property type="entry name" value="Ribosomal protein"/>
    <property type="match status" value="1"/>
</dbReference>
<dbReference type="GO" id="GO:0003723">
    <property type="term" value="F:RNA binding"/>
    <property type="evidence" value="ECO:0007669"/>
    <property type="project" value="InterPro"/>
</dbReference>
<dbReference type="InterPro" id="IPR023674">
    <property type="entry name" value="Ribosomal_uL1-like"/>
</dbReference>
<dbReference type="InterPro" id="IPR002143">
    <property type="entry name" value="Ribosomal_uL1"/>
</dbReference>
<dbReference type="OrthoDB" id="2449818at2759"/>
<keyword evidence="3 4" id="KW-0687">Ribonucleoprotein</keyword>
<evidence type="ECO:0000256" key="3">
    <source>
        <dbReference type="ARBA" id="ARBA00023274"/>
    </source>
</evidence>
<evidence type="ECO:0000256" key="1">
    <source>
        <dbReference type="ARBA" id="ARBA00010531"/>
    </source>
</evidence>
<reference evidence="5 6" key="1">
    <citation type="submission" date="2014-04" db="EMBL/GenBank/DDBJ databases">
        <title>A new species of microsporidia sheds light on the evolution of extreme parasitism.</title>
        <authorList>
            <person name="Haag K.L."/>
            <person name="James T.Y."/>
            <person name="Larsson R."/>
            <person name="Schaer T.M."/>
            <person name="Refardt D."/>
            <person name="Pombert J.-F."/>
            <person name="Ebert D."/>
        </authorList>
    </citation>
    <scope>NUCLEOTIDE SEQUENCE [LARGE SCALE GENOMIC DNA]</scope>
    <source>
        <strain evidence="5 6">UGP3</strain>
        <tissue evidence="5">Spores</tissue>
    </source>
</reference>
<sequence length="219" mass="24102">MSSKVSVATVRTSINTVLSSSNDPETKRNFIESVEVQYGLKSYDPNRDKRFGGSIKLPNVSRPNLTVCVLGDALHCDQAKALGIPFRSVDDLKKLNKDKKEVKKLAKSFDAFLSSDVVIKQIPKLLGPGLNKAGKFPTPISHADKIAEKVQELRATVKFQYKKSPCLGIAVGTVEMSEEELVANVMLSTNYLVSLLKKGWQNIGSVFLKSSMGKPIRLY</sequence>